<sequence>MPRGSPSTESGTVFGQDSDQRLHDGSLLSRNFITPIAAGSAAGDNPSVCVTPAAVLLSSPAALGSQCSQTEKVVADTIESFLYQSSSVSPPSRVEYMEPLPPLASSSPPPSCSAKSSLEASVSALLPDCLFSSWKSTQTAKSVDEGSASTSLASSASALKSSERRSVTVMLDEHLLASASALRTTPLACKSADVWPSPTMTEDRTCEAVGQRPSTQPASYTHDCDSPNHAVDEEMRLIGSFDDSGGVVCAIVPTETAPVDAVRGALPTLEAGILWSGSKESVGAKCISGLANVSAQEVSTTAARGACGSYRSSSNGAALEKTSSKSPQSSSGNAGQPTPYPVTSVSSLHDWSSVPRLGFPPPTDPCGVHAELLSRRVRDEQEHKRERRWHRLCRGVSLLASASPEAIVQLRAVARECGIPHHLRGVMWLTLTGMALKVDENEYFCAELLRRNGYVTGPNAVAIAADVQRTFPCHPYFSDKDVGIYKLTNVLHALCWRNPLLSYCQSFNYLAAFLLLVLDDEERVFWLLTHIFEDLLPNDFYGETLLGANVEQTVLEHLVEKKLPRIAAKFREAGLQVKTLVANWNMSLFVNVFPIETTLHVWDYFFCRTPTPGERTPAHLEVTLATLKYLDDAGVLKSGDDAGELLASLREHTACLFDAATLLRLAQSLAITPAQLHHLRRQCKPAVVVQMKAREQARAEQREFRVAQELCVSRQKRAGHY</sequence>
<dbReference type="Gene3D" id="1.10.8.270">
    <property type="entry name" value="putative rabgap domain of human tbc1 domain family member 14 like domains"/>
    <property type="match status" value="1"/>
</dbReference>
<dbReference type="GeneID" id="94286641"/>
<protein>
    <recommendedName>
        <fullName evidence="2">Rab-GAP TBC domain-containing protein</fullName>
    </recommendedName>
</protein>
<evidence type="ECO:0000313" key="3">
    <source>
        <dbReference type="EMBL" id="KAG5490393.1"/>
    </source>
</evidence>
<accession>A0A836I9Q0</accession>
<dbReference type="PANTHER" id="PTHR47219:SF20">
    <property type="entry name" value="TBC1 DOMAIN FAMILY MEMBER 2B"/>
    <property type="match status" value="1"/>
</dbReference>
<name>A0A836I9Q0_9TRYP</name>
<dbReference type="SMART" id="SM00164">
    <property type="entry name" value="TBC"/>
    <property type="match status" value="1"/>
</dbReference>
<feature type="compositionally biased region" description="Polar residues" evidence="1">
    <location>
        <begin position="332"/>
        <end position="346"/>
    </location>
</feature>
<feature type="region of interest" description="Disordered" evidence="1">
    <location>
        <begin position="306"/>
        <end position="346"/>
    </location>
</feature>
<dbReference type="AlphaFoldDB" id="A0A836I9Q0"/>
<evidence type="ECO:0000259" key="2">
    <source>
        <dbReference type="PROSITE" id="PS50086"/>
    </source>
</evidence>
<reference evidence="3 4" key="1">
    <citation type="submission" date="2021-02" db="EMBL/GenBank/DDBJ databases">
        <title>Porcisia hertigi Genome sequencing and assembly.</title>
        <authorList>
            <person name="Almutairi H."/>
            <person name="Gatherer D."/>
        </authorList>
    </citation>
    <scope>NUCLEOTIDE SEQUENCE [LARGE SCALE GENOMIC DNA]</scope>
    <source>
        <strain evidence="3 4">C119</strain>
    </source>
</reference>
<dbReference type="FunFam" id="1.10.8.270:FF:000026">
    <property type="entry name" value="TBC (Tre-2/Bub2/Cdc16) domain family"/>
    <property type="match status" value="1"/>
</dbReference>
<dbReference type="EMBL" id="JAFJZO010000036">
    <property type="protein sequence ID" value="KAG5490393.1"/>
    <property type="molecule type" value="Genomic_DNA"/>
</dbReference>
<feature type="domain" description="Rab-GAP TBC" evidence="2">
    <location>
        <begin position="418"/>
        <end position="609"/>
    </location>
</feature>
<dbReference type="InterPro" id="IPR050302">
    <property type="entry name" value="Rab_GAP_TBC_domain"/>
</dbReference>
<dbReference type="GO" id="GO:0005096">
    <property type="term" value="F:GTPase activator activity"/>
    <property type="evidence" value="ECO:0007669"/>
    <property type="project" value="TreeGrafter"/>
</dbReference>
<dbReference type="GO" id="GO:0031267">
    <property type="term" value="F:small GTPase binding"/>
    <property type="evidence" value="ECO:0007669"/>
    <property type="project" value="TreeGrafter"/>
</dbReference>
<feature type="compositionally biased region" description="Polar residues" evidence="1">
    <location>
        <begin position="1"/>
        <end position="17"/>
    </location>
</feature>
<dbReference type="KEGG" id="phet:94286641"/>
<dbReference type="Proteomes" id="UP000674318">
    <property type="component" value="Unassembled WGS sequence"/>
</dbReference>
<keyword evidence="4" id="KW-1185">Reference proteome</keyword>
<dbReference type="OrthoDB" id="294251at2759"/>
<dbReference type="RefSeq" id="XP_067752721.1">
    <property type="nucleotide sequence ID" value="XM_067896564.1"/>
</dbReference>
<evidence type="ECO:0000313" key="4">
    <source>
        <dbReference type="Proteomes" id="UP000674318"/>
    </source>
</evidence>
<dbReference type="SUPFAM" id="SSF47923">
    <property type="entry name" value="Ypt/Rab-GAP domain of gyp1p"/>
    <property type="match status" value="2"/>
</dbReference>
<dbReference type="Gene3D" id="1.10.472.80">
    <property type="entry name" value="Ypt/Rab-GAP domain of gyp1p, domain 3"/>
    <property type="match status" value="1"/>
</dbReference>
<proteinExistence type="predicted"/>
<evidence type="ECO:0000256" key="1">
    <source>
        <dbReference type="SAM" id="MobiDB-lite"/>
    </source>
</evidence>
<dbReference type="PANTHER" id="PTHR47219">
    <property type="entry name" value="RAB GTPASE-ACTIVATING PROTEIN 1-LIKE"/>
    <property type="match status" value="1"/>
</dbReference>
<dbReference type="InterPro" id="IPR000195">
    <property type="entry name" value="Rab-GAP-TBC_dom"/>
</dbReference>
<dbReference type="InterPro" id="IPR035969">
    <property type="entry name" value="Rab-GAP_TBC_sf"/>
</dbReference>
<gene>
    <name evidence="3" type="ORF">JKF63_00513</name>
</gene>
<organism evidence="3 4">
    <name type="scientific">Porcisia hertigi</name>
    <dbReference type="NCBI Taxonomy" id="2761500"/>
    <lineage>
        <taxon>Eukaryota</taxon>
        <taxon>Discoba</taxon>
        <taxon>Euglenozoa</taxon>
        <taxon>Kinetoplastea</taxon>
        <taxon>Metakinetoplastina</taxon>
        <taxon>Trypanosomatida</taxon>
        <taxon>Trypanosomatidae</taxon>
        <taxon>Leishmaniinae</taxon>
        <taxon>Porcisia</taxon>
    </lineage>
</organism>
<comment type="caution">
    <text evidence="3">The sequence shown here is derived from an EMBL/GenBank/DDBJ whole genome shotgun (WGS) entry which is preliminary data.</text>
</comment>
<dbReference type="FunFam" id="1.10.472.80:FF:000121">
    <property type="entry name" value="Putative GTPase activator protein"/>
    <property type="match status" value="1"/>
</dbReference>
<feature type="region of interest" description="Disordered" evidence="1">
    <location>
        <begin position="1"/>
        <end position="22"/>
    </location>
</feature>
<dbReference type="PROSITE" id="PS50086">
    <property type="entry name" value="TBC_RABGAP"/>
    <property type="match status" value="1"/>
</dbReference>
<dbReference type="Pfam" id="PF00566">
    <property type="entry name" value="RabGAP-TBC"/>
    <property type="match status" value="1"/>
</dbReference>